<evidence type="ECO:0000313" key="1">
    <source>
        <dbReference type="EMBL" id="GAA1971636.1"/>
    </source>
</evidence>
<accession>A0ABN2RMB6</accession>
<gene>
    <name evidence="1" type="ORF">GCM10009798_35700</name>
</gene>
<dbReference type="EMBL" id="BAAAPB010000004">
    <property type="protein sequence ID" value="GAA1971636.1"/>
    <property type="molecule type" value="Genomic_DNA"/>
</dbReference>
<evidence type="ECO:0008006" key="3">
    <source>
        <dbReference type="Google" id="ProtNLM"/>
    </source>
</evidence>
<dbReference type="Proteomes" id="UP001500571">
    <property type="component" value="Unassembled WGS sequence"/>
</dbReference>
<keyword evidence="2" id="KW-1185">Reference proteome</keyword>
<protein>
    <recommendedName>
        <fullName evidence="3">LytR family transcriptional regulator</fullName>
    </recommendedName>
</protein>
<evidence type="ECO:0000313" key="2">
    <source>
        <dbReference type="Proteomes" id="UP001500571"/>
    </source>
</evidence>
<proteinExistence type="predicted"/>
<reference evidence="1 2" key="1">
    <citation type="journal article" date="2019" name="Int. J. Syst. Evol. Microbiol.">
        <title>The Global Catalogue of Microorganisms (GCM) 10K type strain sequencing project: providing services to taxonomists for standard genome sequencing and annotation.</title>
        <authorList>
            <consortium name="The Broad Institute Genomics Platform"/>
            <consortium name="The Broad Institute Genome Sequencing Center for Infectious Disease"/>
            <person name="Wu L."/>
            <person name="Ma J."/>
        </authorList>
    </citation>
    <scope>NUCLEOTIDE SEQUENCE [LARGE SCALE GENOMIC DNA]</scope>
    <source>
        <strain evidence="1 2">JCM 15309</strain>
    </source>
</reference>
<sequence>MAVGVLVLAVIVAISPSRGRASPLGIYRPPVPTETLASKCFPLPDGVRLDFPHQVRSDASVGHGRRRLVVQYDLVGAATVVARLTDALTTAGFTAVPGSVGGGLRFDRGDVGPVEATVEPYQHLPGGSIVRGQVVLDLPVTPVGSASRQCADPGVTKRGAGG</sequence>
<name>A0ABN2RMB6_9ACTN</name>
<comment type="caution">
    <text evidence="1">The sequence shown here is derived from an EMBL/GenBank/DDBJ whole genome shotgun (WGS) entry which is preliminary data.</text>
</comment>
<organism evidence="1 2">
    <name type="scientific">Nocardioides panacihumi</name>
    <dbReference type="NCBI Taxonomy" id="400774"/>
    <lineage>
        <taxon>Bacteria</taxon>
        <taxon>Bacillati</taxon>
        <taxon>Actinomycetota</taxon>
        <taxon>Actinomycetes</taxon>
        <taxon>Propionibacteriales</taxon>
        <taxon>Nocardioidaceae</taxon>
        <taxon>Nocardioides</taxon>
    </lineage>
</organism>